<dbReference type="InterPro" id="IPR036165">
    <property type="entry name" value="YefM-like_sf"/>
</dbReference>
<dbReference type="Proteomes" id="UP000230184">
    <property type="component" value="Unassembled WGS sequence"/>
</dbReference>
<comment type="caution">
    <text evidence="2">The sequence shown here is derived from an EMBL/GenBank/DDBJ whole genome shotgun (WGS) entry which is preliminary data.</text>
</comment>
<evidence type="ECO:0008006" key="4">
    <source>
        <dbReference type="Google" id="ProtNLM"/>
    </source>
</evidence>
<name>A0A2M6YV00_9BACT</name>
<accession>A0A2M6YV00</accession>
<reference evidence="3" key="1">
    <citation type="submission" date="2017-09" db="EMBL/GenBank/DDBJ databases">
        <title>Depth-based differentiation of microbial function through sediment-hosted aquifers and enrichment of novel symbionts in the deep terrestrial subsurface.</title>
        <authorList>
            <person name="Probst A.J."/>
            <person name="Ladd B."/>
            <person name="Jarett J.K."/>
            <person name="Geller-Mcgrath D.E."/>
            <person name="Sieber C.M.K."/>
            <person name="Emerson J.B."/>
            <person name="Anantharaman K."/>
            <person name="Thomas B.C."/>
            <person name="Malmstrom R."/>
            <person name="Stieglmeier M."/>
            <person name="Klingl A."/>
            <person name="Woyke T."/>
            <person name="Ryan C.M."/>
            <person name="Banfield J.F."/>
        </authorList>
    </citation>
    <scope>NUCLEOTIDE SEQUENCE [LARGE SCALE GENOMIC DNA]</scope>
</reference>
<dbReference type="AlphaFoldDB" id="A0A2M6YV00"/>
<evidence type="ECO:0000313" key="2">
    <source>
        <dbReference type="EMBL" id="PIU37295.1"/>
    </source>
</evidence>
<organism evidence="2 3">
    <name type="scientific">Candidatus Roizmanbacteria bacterium CG07_land_8_20_14_0_80_34_15</name>
    <dbReference type="NCBI Taxonomy" id="1974849"/>
    <lineage>
        <taxon>Bacteria</taxon>
        <taxon>Candidatus Roizmaniibacteriota</taxon>
    </lineage>
</organism>
<dbReference type="SUPFAM" id="SSF143120">
    <property type="entry name" value="YefM-like"/>
    <property type="match status" value="1"/>
</dbReference>
<evidence type="ECO:0000313" key="3">
    <source>
        <dbReference type="Proteomes" id="UP000230184"/>
    </source>
</evidence>
<protein>
    <recommendedName>
        <fullName evidence="4">Antitoxin</fullName>
    </recommendedName>
</protein>
<comment type="similarity">
    <text evidence="1">Belongs to the phD/YefM antitoxin family.</text>
</comment>
<gene>
    <name evidence="2" type="ORF">COT02_01620</name>
</gene>
<sequence length="85" mass="10124">MQQSISMLDFRRSPGETINEVFYNKKKIILERGKKQMAVVVPIGLYQKLFQDEDVEMYTNERINEFVKEDKITQKLSIKIKKLLK</sequence>
<evidence type="ECO:0000256" key="1">
    <source>
        <dbReference type="ARBA" id="ARBA00009981"/>
    </source>
</evidence>
<proteinExistence type="inferred from homology"/>
<dbReference type="EMBL" id="PEWY01000048">
    <property type="protein sequence ID" value="PIU37295.1"/>
    <property type="molecule type" value="Genomic_DNA"/>
</dbReference>